<evidence type="ECO:0000256" key="2">
    <source>
        <dbReference type="ARBA" id="ARBA00004358"/>
    </source>
</evidence>
<keyword evidence="12" id="KW-0472">Membrane</keyword>
<evidence type="ECO:0000256" key="11">
    <source>
        <dbReference type="ARBA" id="ARBA00023128"/>
    </source>
</evidence>
<keyword evidence="6" id="KW-0812">Transmembrane</keyword>
<reference evidence="16 17" key="1">
    <citation type="journal article" date="2018" name="Genome Biol. Evol.">
        <title>Multiple Roots of Fruiting Body Formation in Amoebozoa.</title>
        <authorList>
            <person name="Hillmann F."/>
            <person name="Forbes G."/>
            <person name="Novohradska S."/>
            <person name="Ferling I."/>
            <person name="Riege K."/>
            <person name="Groth M."/>
            <person name="Westermann M."/>
            <person name="Marz M."/>
            <person name="Spaller T."/>
            <person name="Winckler T."/>
            <person name="Schaap P."/>
            <person name="Glockner G."/>
        </authorList>
    </citation>
    <scope>NUCLEOTIDE SEQUENCE [LARGE SCALE GENOMIC DNA]</scope>
    <source>
        <strain evidence="16 17">Jena</strain>
    </source>
</reference>
<evidence type="ECO:0000256" key="12">
    <source>
        <dbReference type="ARBA" id="ARBA00023136"/>
    </source>
</evidence>
<evidence type="ECO:0000256" key="6">
    <source>
        <dbReference type="ARBA" id="ARBA00022692"/>
    </source>
</evidence>
<dbReference type="Gene3D" id="2.70.130.10">
    <property type="entry name" value="Mannose-6-phosphate receptor binding domain"/>
    <property type="match status" value="1"/>
</dbReference>
<dbReference type="InterPro" id="IPR009011">
    <property type="entry name" value="Man6P_isomerase_rcpt-bd_dom_sf"/>
</dbReference>
<proteinExistence type="inferred from homology"/>
<feature type="domain" description="MRH" evidence="15">
    <location>
        <begin position="96"/>
        <end position="247"/>
    </location>
</feature>
<dbReference type="InterPro" id="IPR018939">
    <property type="entry name" value="Autophagy-rel_prot_27"/>
</dbReference>
<gene>
    <name evidence="16" type="ORF">PROFUN_12763</name>
</gene>
<keyword evidence="14" id="KW-0968">Cytoplasmic vesicle</keyword>
<name>A0A2P6N5J0_9EUKA</name>
<evidence type="ECO:0000256" key="5">
    <source>
        <dbReference type="ARBA" id="ARBA00013776"/>
    </source>
</evidence>
<dbReference type="InterPro" id="IPR044865">
    <property type="entry name" value="MRH_dom"/>
</dbReference>
<dbReference type="EMBL" id="MDYQ01000192">
    <property type="protein sequence ID" value="PRP79225.1"/>
    <property type="molecule type" value="Genomic_DNA"/>
</dbReference>
<sequence length="278" mass="30902">MHRQPLHTTRSIEEAFRDCILWNAMDGLGTGHTYLFLEAHEVHAQSDVSAEKQASPVFAARSDVESERITFNITEIMSRQLLILLLLAPLAISDWSDCTYTAPNGDVYDLSALKVPTNRTWGPGYVSGDRPQSQMWYYTLCQPLSPTPEGCPNNATFCRKYGDRGQLNQTEAILFNDASIVQFTEPEDVNARVSVVQNLPSEPAGGPHSVHIDIFCSEQPLVEIIRRSSSVKYQWDISWYTPLICSQPARSVNTTTSSSAGRNILAYGIVFGLLSLTL</sequence>
<evidence type="ECO:0000256" key="7">
    <source>
        <dbReference type="ARBA" id="ARBA00022729"/>
    </source>
</evidence>
<evidence type="ECO:0000256" key="1">
    <source>
        <dbReference type="ARBA" id="ARBA00004304"/>
    </source>
</evidence>
<keyword evidence="11" id="KW-0496">Mitochondrion</keyword>
<dbReference type="GO" id="GO:0030659">
    <property type="term" value="C:cytoplasmic vesicle membrane"/>
    <property type="evidence" value="ECO:0007669"/>
    <property type="project" value="UniProtKB-SubCell"/>
</dbReference>
<keyword evidence="7" id="KW-0732">Signal</keyword>
<evidence type="ECO:0000256" key="14">
    <source>
        <dbReference type="ARBA" id="ARBA00023329"/>
    </source>
</evidence>
<comment type="subcellular location">
    <subcellularLocation>
        <location evidence="2">Cytoplasmic vesicle membrane</location>
        <topology evidence="2">Single-pass type I membrane protein</topology>
    </subcellularLocation>
    <subcellularLocation>
        <location evidence="3">Golgi apparatus membrane</location>
    </subcellularLocation>
    <subcellularLocation>
        <location evidence="1">Mitochondrion membrane</location>
        <topology evidence="1">Single-pass membrane protein</topology>
    </subcellularLocation>
</comment>
<comment type="caution">
    <text evidence="16">The sequence shown here is derived from an EMBL/GenBank/DDBJ whole genome shotgun (WGS) entry which is preliminary data.</text>
</comment>
<accession>A0A2P6N5J0</accession>
<evidence type="ECO:0000256" key="9">
    <source>
        <dbReference type="ARBA" id="ARBA00023006"/>
    </source>
</evidence>
<organism evidence="16 17">
    <name type="scientific">Planoprotostelium fungivorum</name>
    <dbReference type="NCBI Taxonomy" id="1890364"/>
    <lineage>
        <taxon>Eukaryota</taxon>
        <taxon>Amoebozoa</taxon>
        <taxon>Evosea</taxon>
        <taxon>Variosea</taxon>
        <taxon>Cavosteliida</taxon>
        <taxon>Cavosteliaceae</taxon>
        <taxon>Planoprotostelium</taxon>
    </lineage>
</organism>
<evidence type="ECO:0000256" key="4">
    <source>
        <dbReference type="ARBA" id="ARBA00005363"/>
    </source>
</evidence>
<evidence type="ECO:0000256" key="10">
    <source>
        <dbReference type="ARBA" id="ARBA00023034"/>
    </source>
</evidence>
<evidence type="ECO:0000256" key="13">
    <source>
        <dbReference type="ARBA" id="ARBA00023157"/>
    </source>
</evidence>
<dbReference type="Proteomes" id="UP000241769">
    <property type="component" value="Unassembled WGS sequence"/>
</dbReference>
<keyword evidence="17" id="KW-1185">Reference proteome</keyword>
<protein>
    <recommendedName>
        <fullName evidence="5">Autophagy-related protein 27</fullName>
    </recommendedName>
</protein>
<dbReference type="InParanoid" id="A0A2P6N5J0"/>
<keyword evidence="10" id="KW-0333">Golgi apparatus</keyword>
<evidence type="ECO:0000259" key="15">
    <source>
        <dbReference type="PROSITE" id="PS51914"/>
    </source>
</evidence>
<dbReference type="GO" id="GO:0006914">
    <property type="term" value="P:autophagy"/>
    <property type="evidence" value="ECO:0007669"/>
    <property type="project" value="UniProtKB-KW"/>
</dbReference>
<dbReference type="AlphaFoldDB" id="A0A2P6N5J0"/>
<keyword evidence="8" id="KW-1133">Transmembrane helix</keyword>
<dbReference type="GO" id="GO:0000139">
    <property type="term" value="C:Golgi membrane"/>
    <property type="evidence" value="ECO:0007669"/>
    <property type="project" value="UniProtKB-SubCell"/>
</dbReference>
<keyword evidence="9" id="KW-0072">Autophagy</keyword>
<dbReference type="Pfam" id="PF09451">
    <property type="entry name" value="ATG27"/>
    <property type="match status" value="1"/>
</dbReference>
<evidence type="ECO:0000256" key="3">
    <source>
        <dbReference type="ARBA" id="ARBA00004394"/>
    </source>
</evidence>
<dbReference type="GO" id="GO:0031966">
    <property type="term" value="C:mitochondrial membrane"/>
    <property type="evidence" value="ECO:0007669"/>
    <property type="project" value="UniProtKB-SubCell"/>
</dbReference>
<evidence type="ECO:0000313" key="17">
    <source>
        <dbReference type="Proteomes" id="UP000241769"/>
    </source>
</evidence>
<evidence type="ECO:0000313" key="16">
    <source>
        <dbReference type="EMBL" id="PRP79225.1"/>
    </source>
</evidence>
<comment type="similarity">
    <text evidence="4">Belongs to the ATG27 family.</text>
</comment>
<evidence type="ECO:0000256" key="8">
    <source>
        <dbReference type="ARBA" id="ARBA00022989"/>
    </source>
</evidence>
<dbReference type="SUPFAM" id="SSF50911">
    <property type="entry name" value="Mannose 6-phosphate receptor domain"/>
    <property type="match status" value="1"/>
</dbReference>
<dbReference type="PROSITE" id="PS51914">
    <property type="entry name" value="MRH"/>
    <property type="match status" value="1"/>
</dbReference>
<keyword evidence="13" id="KW-1015">Disulfide bond</keyword>